<dbReference type="AlphaFoldDB" id="A0A9W6MAC1"/>
<accession>A0A9W6MAC1</accession>
<dbReference type="RefSeq" id="WP_204937967.1">
    <property type="nucleotide sequence ID" value="NZ_BAAAUM010000002.1"/>
</dbReference>
<reference evidence="1" key="2">
    <citation type="submission" date="2023-01" db="EMBL/GenBank/DDBJ databases">
        <authorList>
            <person name="Sun Q."/>
            <person name="Evtushenko L."/>
        </authorList>
    </citation>
    <scope>NUCLEOTIDE SEQUENCE</scope>
    <source>
        <strain evidence="1">VKM Ac-1958</strain>
    </source>
</reference>
<comment type="caution">
    <text evidence="1">The sequence shown here is derived from an EMBL/GenBank/DDBJ whole genome shotgun (WGS) entry which is preliminary data.</text>
</comment>
<keyword evidence="2" id="KW-1185">Reference proteome</keyword>
<dbReference type="EMBL" id="BSET01000002">
    <property type="protein sequence ID" value="GLK03171.1"/>
    <property type="molecule type" value="Genomic_DNA"/>
</dbReference>
<protein>
    <recommendedName>
        <fullName evidence="3">Amino acid deaminase</fullName>
    </recommendedName>
</protein>
<dbReference type="Proteomes" id="UP001142325">
    <property type="component" value="Unassembled WGS sequence"/>
</dbReference>
<evidence type="ECO:0000313" key="2">
    <source>
        <dbReference type="Proteomes" id="UP001142325"/>
    </source>
</evidence>
<evidence type="ECO:0000313" key="1">
    <source>
        <dbReference type="EMBL" id="GLK03171.1"/>
    </source>
</evidence>
<organism evidence="1 2">
    <name type="scientific">Microbacterium keratanolyticum</name>
    <dbReference type="NCBI Taxonomy" id="67574"/>
    <lineage>
        <taxon>Bacteria</taxon>
        <taxon>Bacillati</taxon>
        <taxon>Actinomycetota</taxon>
        <taxon>Actinomycetes</taxon>
        <taxon>Micrococcales</taxon>
        <taxon>Microbacteriaceae</taxon>
        <taxon>Microbacterium</taxon>
    </lineage>
</organism>
<sequence>MAELDDLIAVAHEVSQTEADAATTALYALPWLTQSIEDDRTAGRFTRWGRSTVIDENVGSAVLSRAAFEALHTLAGLPSAWPVGNAGLLHSYGYLLSLTPTPYGMKRDRWLDGQFARTLTLAADHFIPWAGDETLLARADAAASGILSTAEWAWLSAIDGRMTQVALGEEREGVRPLAYAVAPQSGMQPLLVTLFPIAGDDRTRRLIEGQTRLRWNAV</sequence>
<name>A0A9W6MAC1_9MICO</name>
<gene>
    <name evidence="1" type="ORF">GCM10017596_28860</name>
</gene>
<reference evidence="1" key="1">
    <citation type="journal article" date="2014" name="Int. J. Syst. Evol. Microbiol.">
        <title>Complete genome sequence of Corynebacterium casei LMG S-19264T (=DSM 44701T), isolated from a smear-ripened cheese.</title>
        <authorList>
            <consortium name="US DOE Joint Genome Institute (JGI-PGF)"/>
            <person name="Walter F."/>
            <person name="Albersmeier A."/>
            <person name="Kalinowski J."/>
            <person name="Ruckert C."/>
        </authorList>
    </citation>
    <scope>NUCLEOTIDE SEQUENCE</scope>
    <source>
        <strain evidence="1">VKM Ac-1958</strain>
    </source>
</reference>
<evidence type="ECO:0008006" key="3">
    <source>
        <dbReference type="Google" id="ProtNLM"/>
    </source>
</evidence>
<proteinExistence type="predicted"/>